<name>A0ABS4WMB5_9MICO</name>
<evidence type="ECO:0000259" key="4">
    <source>
        <dbReference type="PROSITE" id="PS51194"/>
    </source>
</evidence>
<dbReference type="SMART" id="SM00490">
    <property type="entry name" value="HELICc"/>
    <property type="match status" value="1"/>
</dbReference>
<dbReference type="Pfam" id="PF00270">
    <property type="entry name" value="DEAD"/>
    <property type="match status" value="1"/>
</dbReference>
<keyword evidence="5" id="KW-0347">Helicase</keyword>
<dbReference type="PROSITE" id="PS51194">
    <property type="entry name" value="HELICASE_CTER"/>
    <property type="match status" value="1"/>
</dbReference>
<dbReference type="InterPro" id="IPR027417">
    <property type="entry name" value="P-loop_NTPase"/>
</dbReference>
<dbReference type="Pfam" id="PF00271">
    <property type="entry name" value="Helicase_C"/>
    <property type="match status" value="1"/>
</dbReference>
<evidence type="ECO:0000256" key="2">
    <source>
        <dbReference type="ARBA" id="ARBA00022840"/>
    </source>
</evidence>
<feature type="domain" description="Helicase ATP-binding" evidence="3">
    <location>
        <begin position="100"/>
        <end position="317"/>
    </location>
</feature>
<evidence type="ECO:0000313" key="5">
    <source>
        <dbReference type="EMBL" id="MBP2377283.1"/>
    </source>
</evidence>
<gene>
    <name evidence="5" type="ORF">JOF42_000778</name>
</gene>
<dbReference type="InterPro" id="IPR014001">
    <property type="entry name" value="Helicase_ATP-bd"/>
</dbReference>
<dbReference type="Proteomes" id="UP000703720">
    <property type="component" value="Unassembled WGS sequence"/>
</dbReference>
<dbReference type="PROSITE" id="PS51192">
    <property type="entry name" value="HELICASE_ATP_BIND_1"/>
    <property type="match status" value="1"/>
</dbReference>
<keyword evidence="1" id="KW-0547">Nucleotide-binding</keyword>
<evidence type="ECO:0000313" key="6">
    <source>
        <dbReference type="Proteomes" id="UP000703720"/>
    </source>
</evidence>
<dbReference type="InterPro" id="IPR001650">
    <property type="entry name" value="Helicase_C-like"/>
</dbReference>
<feature type="domain" description="Helicase C-terminal" evidence="4">
    <location>
        <begin position="999"/>
        <end position="1161"/>
    </location>
</feature>
<organism evidence="5 6">
    <name type="scientific">Microbacterium phyllosphaerae</name>
    <dbReference type="NCBI Taxonomy" id="124798"/>
    <lineage>
        <taxon>Bacteria</taxon>
        <taxon>Bacillati</taxon>
        <taxon>Actinomycetota</taxon>
        <taxon>Actinomycetes</taxon>
        <taxon>Micrococcales</taxon>
        <taxon>Microbacteriaceae</taxon>
        <taxon>Microbacterium</taxon>
    </lineage>
</organism>
<dbReference type="GO" id="GO:0004386">
    <property type="term" value="F:helicase activity"/>
    <property type="evidence" value="ECO:0007669"/>
    <property type="project" value="UniProtKB-KW"/>
</dbReference>
<keyword evidence="2" id="KW-0067">ATP-binding</keyword>
<evidence type="ECO:0000259" key="3">
    <source>
        <dbReference type="PROSITE" id="PS51192"/>
    </source>
</evidence>
<dbReference type="RefSeq" id="WP_210096651.1">
    <property type="nucleotide sequence ID" value="NZ_BAAAIO010000001.1"/>
</dbReference>
<sequence>MSELLPSREAVQIREALTDFLTTTFALSDVDAQRSLTEFLTDPAAGIFRGPFVRARIPFRAADDGWRETLDWYEGHTPYGHQADAFRRLSSSNLGEQPDGSVKEHPLPTLVVTGTGSGKTEAFLYPILDHVLRAKAAGADGVKALILYPMNALANDQSRRIAEMIRGHDALKGVRAALYTGEQAGAKRTRVTDDGLINHRETIRDDPPDILLTNYKMLDQVLLRPADRALVEAMSLGLQYLVLDEFHTYDGAQGTDVAMLLRRLGLALRRSRGDTRPLDTEFEAFPLGDVTPIATSATLGDDGDPSGMLAFAETVFGRPFDSASVVTETRQSARLWIQNARAAGRVPTTPAAGINNALATAVAEADIAEDASSSEIAATVLDRLYPASTDPDVADTHVEWADLPDEDLLASVAAHPLIHSIAQAADKAISIDDLADQLLPRGLGTDETFESRRDVRRTFLTRVFAMLSHVRARVGRATLSIDLNLWVRELTRIDRAASPIVRFSWSDDGPSDALLEDGEFAVFPAIYCRHCGRSGWGVELAPTGNELSADDESIRRNHASRETRSRFRALLHAPGEAESFEAGTPVAGLAWFDPELRRVSATIPQDGDGTAVHLPVLTLTGDDASDDSRDDVCPACQRRDGIRFLGSAMATMLSVIVTTLFGDAQLDRAEKKALIFTDSVQDAAHRAGFVQSRAHVFALRNAIRQAVGDQPAPLDEIVTRMVQQAGDDPDARYRLVAPELVEREDFAPFWSSDTLRQVPTQVRTRINRRLLFDVAMEFGLHSRVGRTLELTGSLAAGVDVSDAKLEALGRKVLADGGSETLEGMSAANADPAIVLRWVRGVMERMRERGAVEHEWFSKYIAEDGRRWNVWGGRPRGSGMPAFPPGREAPAFPRVGPHAPTGTDGHRTHLDVVSSSQSWFATWARKTLSVTAAEGPTLTAALLASLAKDGLLHATNIATGSATVYAIPPASVIVAPVTDAELSDGRTRLVCDVCQNPITGLPSAVAALRDGPCMSARCPGRLRTAQTGQNYYRGLYDEGQMRRVVAREHTGLLDDDLRLKYENAFKSSDEDPSAPNVLVATPTLEMGIDIGDLSTVMLAGLPRTVASYLQRVGRAGRLTGNALSIATVTGRGDQLPRMGDPLSVINGAVRPPATYLDAQEIVQRQYIASLLDRRTGAGLLTQTDTHDVLASSERGTLLGDLIDDADGHHEQHVEEFLATLPGITPTTAERLRAFATPVSDDGTSPLADTVRDAVQRWNKQIEALAFRRKEIADAIPDLEAAKDLGLEPDAEENLRTARITHRMLGRQLNELHTDHWVASLERFGLLPNYTLLDDSVTLDAAISWVDPETGSWQEDPVSYQRGASVAIQELAPGAYFYAQGLEIEIDAVDLGPGGEAVQEWAFCARCGHGRNLVAGDGLNICPRCGAKGLNDVAQRLRVVELDAVSAIARRDEASISDRSDERRRTRFTVQVAADLDPAGVARRWFDDETHFGVTYARDLTIRWLNLGRQSAGGEARIIAGREHHAPLFRVCDTCGKQDSQSGGNRPSDHRSWCARRRETREHTIALALSRTLVTQGTFLRLPIGITLGDSLAVPSLAAAMMRGLREVMGGDPDHLRVISTIEPVGDDTTAESLLVHDAVPGGTGYLAELADPDRMFELLSTAWRIVRDCECRGEQRAACHRCLLPYASGNTSVVSRASAEQALAKLLRVGTDGEPHAFEPVEQDPGVVLDESTIEQLFRMRFIERAQKLGGTVKEKPGDWGNKVQVSFPGDARIWKLSPQVSLGFTKPDFVLEQHGGGAEPIAIYTDGKAFHASILHNKLAEDAGKRALARNGGHRVLAVTWADLQDDDALPHDWIDPGFAERIAPMYQLPLVQLDRLHADPLTTLMEWMQDPVGEAKRRDKIARALPMMTRSAGGPAPAVTPVNAASAVMRGATDPASGDSMIWVVDRGALVHATRMGDQGASEFALIIDDRDAAVGAEGFTDAWRLWLHLSNVIGWRHDLSGVEILALSQVVDAGGDAASTGVLGHVDFPLANVSIEWKTLAEVATSAEKILIAALAAAPGIPIPKMGLELGDGIPFSFVWEDERVATAWDLNDDDRESLASLGWTAVEPEADAVLSALANAGRN</sequence>
<keyword evidence="5" id="KW-0378">Hydrolase</keyword>
<dbReference type="PANTHER" id="PTHR47957:SF3">
    <property type="entry name" value="ATP-DEPENDENT HELICASE HRQ1"/>
    <property type="match status" value="1"/>
</dbReference>
<reference evidence="5 6" key="1">
    <citation type="submission" date="2021-03" db="EMBL/GenBank/DDBJ databases">
        <title>Sequencing the genomes of 1000 actinobacteria strains.</title>
        <authorList>
            <person name="Klenk H.-P."/>
        </authorList>
    </citation>
    <scope>NUCLEOTIDE SEQUENCE [LARGE SCALE GENOMIC DNA]</scope>
    <source>
        <strain evidence="5 6">DSM 13468</strain>
    </source>
</reference>
<protein>
    <submittedName>
        <fullName evidence="5">ATP-dependent helicase YprA (DUF1998 family)</fullName>
    </submittedName>
</protein>
<dbReference type="SUPFAM" id="SSF52540">
    <property type="entry name" value="P-loop containing nucleoside triphosphate hydrolases"/>
    <property type="match status" value="2"/>
</dbReference>
<dbReference type="Pfam" id="PF09369">
    <property type="entry name" value="MZB"/>
    <property type="match status" value="1"/>
</dbReference>
<dbReference type="InterPro" id="IPR011545">
    <property type="entry name" value="DEAD/DEAH_box_helicase_dom"/>
</dbReference>
<comment type="caution">
    <text evidence="5">The sequence shown here is derived from an EMBL/GenBank/DDBJ whole genome shotgun (WGS) entry which is preliminary data.</text>
</comment>
<dbReference type="InterPro" id="IPR018973">
    <property type="entry name" value="MZB"/>
</dbReference>
<evidence type="ECO:0000256" key="1">
    <source>
        <dbReference type="ARBA" id="ARBA00022741"/>
    </source>
</evidence>
<proteinExistence type="predicted"/>
<keyword evidence="6" id="KW-1185">Reference proteome</keyword>
<dbReference type="EMBL" id="JAGIOA010000001">
    <property type="protein sequence ID" value="MBP2377283.1"/>
    <property type="molecule type" value="Genomic_DNA"/>
</dbReference>
<dbReference type="PANTHER" id="PTHR47957">
    <property type="entry name" value="ATP-DEPENDENT HELICASE HRQ1"/>
    <property type="match status" value="1"/>
</dbReference>
<dbReference type="SMART" id="SM00487">
    <property type="entry name" value="DEXDc"/>
    <property type="match status" value="1"/>
</dbReference>
<accession>A0ABS4WMB5</accession>
<dbReference type="Gene3D" id="3.40.50.300">
    <property type="entry name" value="P-loop containing nucleotide triphosphate hydrolases"/>
    <property type="match status" value="2"/>
</dbReference>